<keyword evidence="1" id="KW-0732">Signal</keyword>
<dbReference type="Pfam" id="PF14016">
    <property type="entry name" value="DUF4232"/>
    <property type="match status" value="1"/>
</dbReference>
<sequence length="179" mass="18557">MRIRSFLTGSTVAAAGAALLLAAAPQGLAAQPAAPAAKTPVCKAKVLKLGAKQSKDARVVHISVKNTGTRTCTIDRLPVVTFGDLDGAALPVPSGESGPYKVGAGRTVYAAVRTIADLKDPEARRVGTITVSANPNLDGRTFTAKQLGSSKKIKVWEPVTTWWKPSKAAADKALKNEVG</sequence>
<dbReference type="RefSeq" id="WP_037692091.1">
    <property type="nucleotide sequence ID" value="NZ_JARAWN010000184.1"/>
</dbReference>
<evidence type="ECO:0000256" key="1">
    <source>
        <dbReference type="SAM" id="SignalP"/>
    </source>
</evidence>
<accession>A0AAJ2UNF7</accession>
<feature type="signal peptide" evidence="1">
    <location>
        <begin position="1"/>
        <end position="29"/>
    </location>
</feature>
<dbReference type="EMBL" id="JARAWN010000184">
    <property type="protein sequence ID" value="MDX3133110.1"/>
    <property type="molecule type" value="Genomic_DNA"/>
</dbReference>
<feature type="domain" description="DUF4232" evidence="2">
    <location>
        <begin position="42"/>
        <end position="163"/>
    </location>
</feature>
<dbReference type="Proteomes" id="UP001273589">
    <property type="component" value="Unassembled WGS sequence"/>
</dbReference>
<reference evidence="3" key="1">
    <citation type="journal article" date="2023" name="Microb. Genom.">
        <title>Mesoterricola silvestris gen. nov., sp. nov., Mesoterricola sediminis sp. nov., Geothrix oryzae sp. nov., Geothrix edaphica sp. nov., Geothrix rubra sp. nov., and Geothrix limicola sp. nov., six novel members of Acidobacteriota isolated from soils.</title>
        <authorList>
            <person name="Weisberg A.J."/>
            <person name="Pearce E."/>
            <person name="Kramer C.G."/>
            <person name="Chang J.H."/>
            <person name="Clarke C.R."/>
        </authorList>
    </citation>
    <scope>NUCLEOTIDE SEQUENCE</scope>
    <source>
        <strain evidence="3">ND06-05F</strain>
    </source>
</reference>
<protein>
    <submittedName>
        <fullName evidence="3">DUF4232 domain-containing protein</fullName>
    </submittedName>
</protein>
<evidence type="ECO:0000313" key="3">
    <source>
        <dbReference type="EMBL" id="MDX3133110.1"/>
    </source>
</evidence>
<evidence type="ECO:0000313" key="4">
    <source>
        <dbReference type="Proteomes" id="UP001273589"/>
    </source>
</evidence>
<feature type="chain" id="PRO_5042553803" evidence="1">
    <location>
        <begin position="30"/>
        <end position="179"/>
    </location>
</feature>
<comment type="caution">
    <text evidence="3">The sequence shown here is derived from an EMBL/GenBank/DDBJ whole genome shotgun (WGS) entry which is preliminary data.</text>
</comment>
<dbReference type="InterPro" id="IPR025326">
    <property type="entry name" value="DUF4232"/>
</dbReference>
<evidence type="ECO:0000259" key="2">
    <source>
        <dbReference type="Pfam" id="PF14016"/>
    </source>
</evidence>
<organism evidence="3 4">
    <name type="scientific">Streptomyces europaeiscabiei</name>
    <dbReference type="NCBI Taxonomy" id="146819"/>
    <lineage>
        <taxon>Bacteria</taxon>
        <taxon>Bacillati</taxon>
        <taxon>Actinomycetota</taxon>
        <taxon>Actinomycetes</taxon>
        <taxon>Kitasatosporales</taxon>
        <taxon>Streptomycetaceae</taxon>
        <taxon>Streptomyces</taxon>
    </lineage>
</organism>
<proteinExistence type="predicted"/>
<gene>
    <name evidence="3" type="ORF">PV367_25805</name>
</gene>
<dbReference type="AlphaFoldDB" id="A0AAJ2UNF7"/>
<name>A0AAJ2UNF7_9ACTN</name>